<proteinExistence type="predicted"/>
<dbReference type="EMBL" id="MHOO01000011">
    <property type="protein sequence ID" value="OGZ63749.1"/>
    <property type="molecule type" value="Genomic_DNA"/>
</dbReference>
<reference evidence="2 3" key="1">
    <citation type="journal article" date="2016" name="Nat. Commun.">
        <title>Thousands of microbial genomes shed light on interconnected biogeochemical processes in an aquifer system.</title>
        <authorList>
            <person name="Anantharaman K."/>
            <person name="Brown C.T."/>
            <person name="Hug L.A."/>
            <person name="Sharon I."/>
            <person name="Castelle C.J."/>
            <person name="Probst A.J."/>
            <person name="Thomas B.C."/>
            <person name="Singh A."/>
            <person name="Wilkins M.J."/>
            <person name="Karaoz U."/>
            <person name="Brodie E.L."/>
            <person name="Williams K.H."/>
            <person name="Hubbard S.S."/>
            <person name="Banfield J.F."/>
        </authorList>
    </citation>
    <scope>NUCLEOTIDE SEQUENCE [LARGE SCALE GENOMIC DNA]</scope>
</reference>
<dbReference type="AlphaFoldDB" id="A0A1G2HMY0"/>
<organism evidence="2 3">
    <name type="scientific">Candidatus Staskawiczbacteria bacterium RIFCSPHIGHO2_01_FULL_39_25</name>
    <dbReference type="NCBI Taxonomy" id="1802202"/>
    <lineage>
        <taxon>Bacteria</taxon>
        <taxon>Candidatus Staskawicziibacteriota</taxon>
    </lineage>
</organism>
<evidence type="ECO:0000313" key="3">
    <source>
        <dbReference type="Proteomes" id="UP000176855"/>
    </source>
</evidence>
<accession>A0A1G2HMY0</accession>
<gene>
    <name evidence="2" type="ORF">A2730_00450</name>
</gene>
<evidence type="ECO:0000313" key="2">
    <source>
        <dbReference type="EMBL" id="OGZ63749.1"/>
    </source>
</evidence>
<feature type="coiled-coil region" evidence="1">
    <location>
        <begin position="59"/>
        <end position="118"/>
    </location>
</feature>
<dbReference type="STRING" id="1802202.A2730_00450"/>
<name>A0A1G2HMY0_9BACT</name>
<sequence>MWFLQKIIDFILNILLRIVKKRFKLDEQQGIVAAIEYIKELNERVNILREVPEKLMRSIEELQSRIIILKQEKASLEQEIAPLRQERNTLKIENEAFVQEHIRHDKALKEKIQELENLLG</sequence>
<evidence type="ECO:0000256" key="1">
    <source>
        <dbReference type="SAM" id="Coils"/>
    </source>
</evidence>
<dbReference type="Proteomes" id="UP000176855">
    <property type="component" value="Unassembled WGS sequence"/>
</dbReference>
<keyword evidence="1" id="KW-0175">Coiled coil</keyword>
<comment type="caution">
    <text evidence="2">The sequence shown here is derived from an EMBL/GenBank/DDBJ whole genome shotgun (WGS) entry which is preliminary data.</text>
</comment>
<protein>
    <submittedName>
        <fullName evidence="2">Uncharacterized protein</fullName>
    </submittedName>
</protein>